<accession>A0A562ZJB4</accession>
<evidence type="ECO:0000256" key="3">
    <source>
        <dbReference type="ARBA" id="ARBA00022722"/>
    </source>
</evidence>
<reference evidence="7 8" key="1">
    <citation type="submission" date="2019-07" db="EMBL/GenBank/DDBJ databases">
        <title>Caenimonas sedimenti sp. nov., isolated from activated sludge.</title>
        <authorList>
            <person name="Xu J."/>
        </authorList>
    </citation>
    <scope>NUCLEOTIDE SEQUENCE [LARGE SCALE GENOMIC DNA]</scope>
    <source>
        <strain evidence="7 8">HX-9-20</strain>
    </source>
</reference>
<keyword evidence="3 6" id="KW-0540">Nuclease</keyword>
<dbReference type="RefSeq" id="WP_145895333.1">
    <property type="nucleotide sequence ID" value="NZ_VOBQ01000019.1"/>
</dbReference>
<dbReference type="GO" id="GO:0009318">
    <property type="term" value="C:exodeoxyribonuclease VII complex"/>
    <property type="evidence" value="ECO:0007669"/>
    <property type="project" value="UniProtKB-UniRule"/>
</dbReference>
<dbReference type="Proteomes" id="UP000318199">
    <property type="component" value="Unassembled WGS sequence"/>
</dbReference>
<dbReference type="OrthoDB" id="287668at2"/>
<comment type="subcellular location">
    <subcellularLocation>
        <location evidence="6">Cytoplasm</location>
    </subcellularLocation>
</comment>
<keyword evidence="4 6" id="KW-0378">Hydrolase</keyword>
<evidence type="ECO:0000256" key="1">
    <source>
        <dbReference type="ARBA" id="ARBA00009998"/>
    </source>
</evidence>
<dbReference type="HAMAP" id="MF_00337">
    <property type="entry name" value="Exonuc_7_S"/>
    <property type="match status" value="1"/>
</dbReference>
<dbReference type="GO" id="GO:0006308">
    <property type="term" value="P:DNA catabolic process"/>
    <property type="evidence" value="ECO:0007669"/>
    <property type="project" value="UniProtKB-UniRule"/>
</dbReference>
<evidence type="ECO:0000313" key="8">
    <source>
        <dbReference type="Proteomes" id="UP000318199"/>
    </source>
</evidence>
<dbReference type="InterPro" id="IPR037004">
    <property type="entry name" value="Exonuc_VII_ssu_sf"/>
</dbReference>
<dbReference type="AlphaFoldDB" id="A0A562ZJB4"/>
<dbReference type="Gene3D" id="1.10.287.1040">
    <property type="entry name" value="Exonuclease VII, small subunit"/>
    <property type="match status" value="1"/>
</dbReference>
<organism evidence="7 8">
    <name type="scientific">Caenimonas sedimenti</name>
    <dbReference type="NCBI Taxonomy" id="2596921"/>
    <lineage>
        <taxon>Bacteria</taxon>
        <taxon>Pseudomonadati</taxon>
        <taxon>Pseudomonadota</taxon>
        <taxon>Betaproteobacteria</taxon>
        <taxon>Burkholderiales</taxon>
        <taxon>Comamonadaceae</taxon>
        <taxon>Caenimonas</taxon>
    </lineage>
</organism>
<dbReference type="InterPro" id="IPR003761">
    <property type="entry name" value="Exonuc_VII_S"/>
</dbReference>
<comment type="caution">
    <text evidence="7">The sequence shown here is derived from an EMBL/GenBank/DDBJ whole genome shotgun (WGS) entry which is preliminary data.</text>
</comment>
<dbReference type="Pfam" id="PF02609">
    <property type="entry name" value="Exonuc_VII_S"/>
    <property type="match status" value="1"/>
</dbReference>
<evidence type="ECO:0000256" key="4">
    <source>
        <dbReference type="ARBA" id="ARBA00022801"/>
    </source>
</evidence>
<sequence length="75" mass="8422">MTEPRSQSPASYESAMEELERLTAQIESGQLPLDQLLAGYERGAELLKFCRERLQAVEDQIKVLDAGVLKPWTGE</sequence>
<dbReference type="PIRSF" id="PIRSF006488">
    <property type="entry name" value="Exonuc_VII_S"/>
    <property type="match status" value="1"/>
</dbReference>
<dbReference type="PANTHER" id="PTHR34137:SF1">
    <property type="entry name" value="EXODEOXYRIBONUCLEASE 7 SMALL SUBUNIT"/>
    <property type="match status" value="1"/>
</dbReference>
<dbReference type="EMBL" id="VOBQ01000019">
    <property type="protein sequence ID" value="TWO68418.1"/>
    <property type="molecule type" value="Genomic_DNA"/>
</dbReference>
<gene>
    <name evidence="6 7" type="primary">xseB</name>
    <name evidence="7" type="ORF">FN976_22565</name>
</gene>
<dbReference type="PANTHER" id="PTHR34137">
    <property type="entry name" value="EXODEOXYRIBONUCLEASE 7 SMALL SUBUNIT"/>
    <property type="match status" value="1"/>
</dbReference>
<keyword evidence="8" id="KW-1185">Reference proteome</keyword>
<comment type="similarity">
    <text evidence="1 6">Belongs to the XseB family.</text>
</comment>
<name>A0A562ZJB4_9BURK</name>
<dbReference type="NCBIfam" id="TIGR01280">
    <property type="entry name" value="xseB"/>
    <property type="match status" value="1"/>
</dbReference>
<protein>
    <recommendedName>
        <fullName evidence="6">Exodeoxyribonuclease 7 small subunit</fullName>
        <ecNumber evidence="6">3.1.11.6</ecNumber>
    </recommendedName>
    <alternativeName>
        <fullName evidence="6">Exodeoxyribonuclease VII small subunit</fullName>
        <shortName evidence="6">Exonuclease VII small subunit</shortName>
    </alternativeName>
</protein>
<comment type="catalytic activity">
    <reaction evidence="6">
        <text>Exonucleolytic cleavage in either 5'- to 3'- or 3'- to 5'-direction to yield nucleoside 5'-phosphates.</text>
        <dbReference type="EC" id="3.1.11.6"/>
    </reaction>
</comment>
<evidence type="ECO:0000256" key="6">
    <source>
        <dbReference type="HAMAP-Rule" id="MF_00337"/>
    </source>
</evidence>
<keyword evidence="5 6" id="KW-0269">Exonuclease</keyword>
<proteinExistence type="inferred from homology"/>
<dbReference type="GO" id="GO:0005829">
    <property type="term" value="C:cytosol"/>
    <property type="evidence" value="ECO:0007669"/>
    <property type="project" value="TreeGrafter"/>
</dbReference>
<dbReference type="EC" id="3.1.11.6" evidence="6"/>
<evidence type="ECO:0000256" key="2">
    <source>
        <dbReference type="ARBA" id="ARBA00022490"/>
    </source>
</evidence>
<dbReference type="GO" id="GO:0008855">
    <property type="term" value="F:exodeoxyribonuclease VII activity"/>
    <property type="evidence" value="ECO:0007669"/>
    <property type="project" value="UniProtKB-UniRule"/>
</dbReference>
<comment type="subunit">
    <text evidence="6">Heterooligomer composed of large and small subunits.</text>
</comment>
<evidence type="ECO:0000256" key="5">
    <source>
        <dbReference type="ARBA" id="ARBA00022839"/>
    </source>
</evidence>
<comment type="function">
    <text evidence="6">Bidirectionally degrades single-stranded DNA into large acid-insoluble oligonucleotides, which are then degraded further into small acid-soluble oligonucleotides.</text>
</comment>
<evidence type="ECO:0000313" key="7">
    <source>
        <dbReference type="EMBL" id="TWO68418.1"/>
    </source>
</evidence>
<keyword evidence="2 6" id="KW-0963">Cytoplasm</keyword>
<dbReference type="SUPFAM" id="SSF116842">
    <property type="entry name" value="XseB-like"/>
    <property type="match status" value="1"/>
</dbReference>